<protein>
    <submittedName>
        <fullName evidence="2">MBL fold metallo-hydrolase</fullName>
    </submittedName>
</protein>
<evidence type="ECO:0000313" key="3">
    <source>
        <dbReference type="Proteomes" id="UP000678374"/>
    </source>
</evidence>
<comment type="caution">
    <text evidence="2">The sequence shown here is derived from an EMBL/GenBank/DDBJ whole genome shotgun (WGS) entry which is preliminary data.</text>
</comment>
<dbReference type="GO" id="GO:0008270">
    <property type="term" value="F:zinc ion binding"/>
    <property type="evidence" value="ECO:0007669"/>
    <property type="project" value="InterPro"/>
</dbReference>
<gene>
    <name evidence="2" type="ORF">KAK06_07750</name>
</gene>
<reference evidence="2" key="1">
    <citation type="submission" date="2021-04" db="EMBL/GenBank/DDBJ databases">
        <title>The genome sequence of Ideonella sp. 4Y11.</title>
        <authorList>
            <person name="Liu Y."/>
        </authorList>
    </citation>
    <scope>NUCLEOTIDE SEQUENCE</scope>
    <source>
        <strain evidence="2">4Y11</strain>
    </source>
</reference>
<dbReference type="AlphaFoldDB" id="A0A940YEU6"/>
<dbReference type="InterPro" id="IPR036866">
    <property type="entry name" value="RibonucZ/Hydroxyglut_hydro"/>
</dbReference>
<proteinExistence type="predicted"/>
<evidence type="ECO:0000259" key="1">
    <source>
        <dbReference type="Pfam" id="PF12706"/>
    </source>
</evidence>
<dbReference type="EMBL" id="JAGQDE010000005">
    <property type="protein sequence ID" value="MBQ0958850.1"/>
    <property type="molecule type" value="Genomic_DNA"/>
</dbReference>
<dbReference type="PIRSF" id="PIRSF038896">
    <property type="entry name" value="NAPE-PLD"/>
    <property type="match status" value="1"/>
</dbReference>
<dbReference type="PANTHER" id="PTHR15032">
    <property type="entry name" value="N-ACYL-PHOSPHATIDYLETHANOLAMINE-HYDROLYZING PHOSPHOLIPASE D"/>
    <property type="match status" value="1"/>
</dbReference>
<dbReference type="InterPro" id="IPR024884">
    <property type="entry name" value="NAPE-PLD"/>
</dbReference>
<evidence type="ECO:0000313" key="2">
    <source>
        <dbReference type="EMBL" id="MBQ0958850.1"/>
    </source>
</evidence>
<keyword evidence="3" id="KW-1185">Reference proteome</keyword>
<dbReference type="GO" id="GO:0005737">
    <property type="term" value="C:cytoplasm"/>
    <property type="evidence" value="ECO:0007669"/>
    <property type="project" value="TreeGrafter"/>
</dbReference>
<dbReference type="Pfam" id="PF12706">
    <property type="entry name" value="Lactamase_B_2"/>
    <property type="match status" value="1"/>
</dbReference>
<dbReference type="SUPFAM" id="SSF56281">
    <property type="entry name" value="Metallo-hydrolase/oxidoreductase"/>
    <property type="match status" value="1"/>
</dbReference>
<accession>A0A940YEU6</accession>
<feature type="domain" description="Metallo-beta-lactamase" evidence="1">
    <location>
        <begin position="52"/>
        <end position="251"/>
    </location>
</feature>
<name>A0A940YEU6_9BURK</name>
<dbReference type="Gene3D" id="3.60.15.10">
    <property type="entry name" value="Ribonuclease Z/Hydroxyacylglutathione hydrolase-like"/>
    <property type="match status" value="1"/>
</dbReference>
<dbReference type="GO" id="GO:0070290">
    <property type="term" value="F:N-acylphosphatidylethanolamine-specific phospholipase D activity"/>
    <property type="evidence" value="ECO:0007669"/>
    <property type="project" value="InterPro"/>
</dbReference>
<dbReference type="Proteomes" id="UP000678374">
    <property type="component" value="Unassembled WGS sequence"/>
</dbReference>
<organism evidence="2 3">
    <name type="scientific">Ideonella aquatica</name>
    <dbReference type="NCBI Taxonomy" id="2824119"/>
    <lineage>
        <taxon>Bacteria</taxon>
        <taxon>Pseudomonadati</taxon>
        <taxon>Pseudomonadota</taxon>
        <taxon>Betaproteobacteria</taxon>
        <taxon>Burkholderiales</taxon>
        <taxon>Sphaerotilaceae</taxon>
        <taxon>Ideonella</taxon>
    </lineage>
</organism>
<dbReference type="InterPro" id="IPR001279">
    <property type="entry name" value="Metallo-B-lactamas"/>
</dbReference>
<sequence>MEVLRWRLSRESAPLPDPPLPAAQPQLDAPLPNLTWIGHATMLLRLPGLTLITDPQFSERASPFSFAGPKRAYPPGVALSALPKVDVVLISHNHYDHLDVASVQALAAQPGGAPLFVVPLGLKAWFADLGITNVVELGWWQSRTVNGAEIVLTPAHHWSARGVFDRRQTLWGGFAVFSGGLRLLYTGDTGYADDFKDIRADFANRGPFDLALIPVGCYEPRGFMQDQHVNPADAVRIFQDLGARRAVGVHWGTFADLCDEPLDQAPKDLAVARQAAGLPEVAFSVMRRGETRAIE</sequence>
<dbReference type="PANTHER" id="PTHR15032:SF4">
    <property type="entry name" value="N-ACYL-PHOSPHATIDYLETHANOLAMINE-HYDROLYZING PHOSPHOLIPASE D"/>
    <property type="match status" value="1"/>
</dbReference>